<dbReference type="SUPFAM" id="SSF103647">
    <property type="entry name" value="TSP type-3 repeat"/>
    <property type="match status" value="1"/>
</dbReference>
<dbReference type="PANTHER" id="PTHR10199:SF110">
    <property type="entry name" value="TSP C-TERMINAL DOMAIN-CONTAINING PROTEIN"/>
    <property type="match status" value="1"/>
</dbReference>
<dbReference type="PANTHER" id="PTHR10199">
    <property type="entry name" value="THROMBOSPONDIN"/>
    <property type="match status" value="1"/>
</dbReference>
<evidence type="ECO:0000256" key="2">
    <source>
        <dbReference type="ARBA" id="ARBA00022837"/>
    </source>
</evidence>
<dbReference type="InterPro" id="IPR021655">
    <property type="entry name" value="Put_metal-bd"/>
</dbReference>
<organism evidence="3 4">
    <name type="scientific">Sorangium cellulosum</name>
    <name type="common">Polyangium cellulosum</name>
    <dbReference type="NCBI Taxonomy" id="56"/>
    <lineage>
        <taxon>Bacteria</taxon>
        <taxon>Pseudomonadati</taxon>
        <taxon>Myxococcota</taxon>
        <taxon>Polyangia</taxon>
        <taxon>Polyangiales</taxon>
        <taxon>Polyangiaceae</taxon>
        <taxon>Sorangium</taxon>
    </lineage>
</organism>
<protein>
    <submittedName>
        <fullName evidence="3">Uncharacterized protein</fullName>
    </submittedName>
</protein>
<dbReference type="AlphaFoldDB" id="A0A2L0F069"/>
<keyword evidence="2" id="KW-0106">Calcium</keyword>
<keyword evidence="1" id="KW-0732">Signal</keyword>
<dbReference type="Pfam" id="PF11617">
    <property type="entry name" value="Cu-binding_MopE"/>
    <property type="match status" value="1"/>
</dbReference>
<name>A0A2L0F069_SORCE</name>
<dbReference type="EMBL" id="CP012673">
    <property type="protein sequence ID" value="AUX44941.1"/>
    <property type="molecule type" value="Genomic_DNA"/>
</dbReference>
<sequence length="463" mass="46400">MNVTSVSYSGAATASGTYSEGPLGIADGAILTSGGASLALPPSDVFLASQENELPGDPLCNALIPGATSYDAAKLTINFDLAPGFNGISFQSIFGSDEYPIFVGGPYADVYGVYLDGVQIVFDENNAPITINGPFFSGGNVVVGPATETEYNGSTGLLTTQALAAPGAHVLEIVVCDGGDYSIDSGVFLGGLGGCVGACTTGTVVCGDIDGDADGYSSCVDCDDTDPSANPGEQEACDGVDNDCDSAIDEDNVCCVDADADDVCDPVDNCVGVANPDQAEDDGDGLGNACDNCEATSNASQLDADSDGVGDVCDNCQTTSNASQLDADSDGVGDVCDSCQGVPGAQTDSDGDGLGDICDSCPADVDNDADGDAVCGDVDLCAGTVLPEGVPTVKLGVNRFADIDGDGVFDTVSSNGTGPGRTYTVEDTGGCSCEQIIDELGLGQGHVKHGCSISAMDDWLNTH</sequence>
<evidence type="ECO:0000313" key="4">
    <source>
        <dbReference type="Proteomes" id="UP000238348"/>
    </source>
</evidence>
<proteinExistence type="predicted"/>
<dbReference type="InterPro" id="IPR028974">
    <property type="entry name" value="TSP_type-3_rpt"/>
</dbReference>
<dbReference type="Pfam" id="PF02412">
    <property type="entry name" value="TSP_3"/>
    <property type="match status" value="2"/>
</dbReference>
<dbReference type="InterPro" id="IPR049804">
    <property type="entry name" value="Choice_anch_L"/>
</dbReference>
<dbReference type="GO" id="GO:0007155">
    <property type="term" value="P:cell adhesion"/>
    <property type="evidence" value="ECO:0007669"/>
    <property type="project" value="InterPro"/>
</dbReference>
<evidence type="ECO:0000313" key="3">
    <source>
        <dbReference type="EMBL" id="AUX44941.1"/>
    </source>
</evidence>
<evidence type="ECO:0000256" key="1">
    <source>
        <dbReference type="ARBA" id="ARBA00022729"/>
    </source>
</evidence>
<dbReference type="NCBIfam" id="NF038133">
    <property type="entry name" value="choice_anch_L"/>
    <property type="match status" value="1"/>
</dbReference>
<accession>A0A2L0F069</accession>
<dbReference type="GO" id="GO:0005509">
    <property type="term" value="F:calcium ion binding"/>
    <property type="evidence" value="ECO:0007669"/>
    <property type="project" value="InterPro"/>
</dbReference>
<dbReference type="Gene3D" id="4.10.1080.10">
    <property type="entry name" value="TSP type-3 repeat"/>
    <property type="match status" value="2"/>
</dbReference>
<dbReference type="InterPro" id="IPR003367">
    <property type="entry name" value="Thrombospondin_3-like_rpt"/>
</dbReference>
<dbReference type="Proteomes" id="UP000238348">
    <property type="component" value="Chromosome"/>
</dbReference>
<reference evidence="3 4" key="1">
    <citation type="submission" date="2015-09" db="EMBL/GenBank/DDBJ databases">
        <title>Sorangium comparison.</title>
        <authorList>
            <person name="Zaburannyi N."/>
            <person name="Bunk B."/>
            <person name="Overmann J."/>
            <person name="Mueller R."/>
        </authorList>
    </citation>
    <scope>NUCLEOTIDE SEQUENCE [LARGE SCALE GENOMIC DNA]</scope>
    <source>
        <strain evidence="3 4">So ce26</strain>
    </source>
</reference>
<gene>
    <name evidence="3" type="ORF">SOCE26_064110</name>
</gene>